<evidence type="ECO:0000256" key="1">
    <source>
        <dbReference type="ARBA" id="ARBA00022801"/>
    </source>
</evidence>
<dbReference type="PANTHER" id="PTHR48070:SF6">
    <property type="entry name" value="ESTERASE OVCA2"/>
    <property type="match status" value="1"/>
</dbReference>
<name>A0A1V0S8U1_9VIRU</name>
<gene>
    <name evidence="3" type="ORF">Catovirus_1_180</name>
</gene>
<dbReference type="SUPFAM" id="SSF53474">
    <property type="entry name" value="alpha/beta-Hydrolases"/>
    <property type="match status" value="1"/>
</dbReference>
<dbReference type="InterPro" id="IPR050593">
    <property type="entry name" value="LovG"/>
</dbReference>
<dbReference type="EMBL" id="KY684083">
    <property type="protein sequence ID" value="ARF08130.1"/>
    <property type="molecule type" value="Genomic_DNA"/>
</dbReference>
<evidence type="ECO:0000313" key="3">
    <source>
        <dbReference type="EMBL" id="ARF08130.1"/>
    </source>
</evidence>
<evidence type="ECO:0000259" key="2">
    <source>
        <dbReference type="Pfam" id="PF03959"/>
    </source>
</evidence>
<reference evidence="3" key="1">
    <citation type="journal article" date="2017" name="Science">
        <title>Giant viruses with an expanded complement of translation system components.</title>
        <authorList>
            <person name="Schulz F."/>
            <person name="Yutin N."/>
            <person name="Ivanova N.N."/>
            <person name="Ortega D.R."/>
            <person name="Lee T.K."/>
            <person name="Vierheilig J."/>
            <person name="Daims H."/>
            <person name="Horn M."/>
            <person name="Wagner M."/>
            <person name="Jensen G.J."/>
            <person name="Kyrpides N.C."/>
            <person name="Koonin E.V."/>
            <person name="Woyke T."/>
        </authorList>
    </citation>
    <scope>NUCLEOTIDE SEQUENCE</scope>
    <source>
        <strain evidence="3">CTV1</strain>
    </source>
</reference>
<organism evidence="3">
    <name type="scientific">Catovirus CTV1</name>
    <dbReference type="NCBI Taxonomy" id="1977631"/>
    <lineage>
        <taxon>Viruses</taxon>
        <taxon>Varidnaviria</taxon>
        <taxon>Bamfordvirae</taxon>
        <taxon>Nucleocytoviricota</taxon>
        <taxon>Megaviricetes</taxon>
        <taxon>Imitervirales</taxon>
        <taxon>Mimiviridae</taxon>
        <taxon>Klosneuvirinae</taxon>
        <taxon>Catovirus</taxon>
    </lineage>
</organism>
<dbReference type="GO" id="GO:0016787">
    <property type="term" value="F:hydrolase activity"/>
    <property type="evidence" value="ECO:0007669"/>
    <property type="project" value="UniProtKB-KW"/>
</dbReference>
<proteinExistence type="predicted"/>
<protein>
    <submittedName>
        <fullName evidence="3">Serine hydrolase</fullName>
    </submittedName>
</protein>
<dbReference type="InterPro" id="IPR029058">
    <property type="entry name" value="AB_hydrolase_fold"/>
</dbReference>
<keyword evidence="1 3" id="KW-0378">Hydrolase</keyword>
<accession>A0A1V0S8U1</accession>
<dbReference type="InterPro" id="IPR005645">
    <property type="entry name" value="FSH-like_dom"/>
</dbReference>
<dbReference type="Pfam" id="PF03959">
    <property type="entry name" value="FSH1"/>
    <property type="match status" value="1"/>
</dbReference>
<feature type="domain" description="Serine hydrolase" evidence="2">
    <location>
        <begin position="1"/>
        <end position="198"/>
    </location>
</feature>
<dbReference type="PANTHER" id="PTHR48070">
    <property type="entry name" value="ESTERASE OVCA2"/>
    <property type="match status" value="1"/>
</dbReference>
<sequence length="212" mass="24988">MKILCLHGFRSNGSLLYKSINSLASKLKKHNILLDFVDSKTKHPESNNDIDYRQWWNTSKEGLFNEKTYDTLYESIEQIYDICSKDNYDGIIGYSQGSVMVQILLYLMIYPDLFEAKYKKFKFDFKFAILASTFKITDTSLMHLYEKKLIIPVLNVYGKNDTLVPYTVSRELDNISVNCNSFCHDGKHYIPTTKNFYDFLIQWFKSEKLFNF</sequence>
<dbReference type="Gene3D" id="3.40.50.1820">
    <property type="entry name" value="alpha/beta hydrolase"/>
    <property type="match status" value="1"/>
</dbReference>